<accession>A0A250KV66</accession>
<dbReference type="Pfam" id="PF23876">
    <property type="entry name" value="DUF7230"/>
    <property type="match status" value="1"/>
</dbReference>
<dbReference type="RefSeq" id="WP_170161132.1">
    <property type="nucleotide sequence ID" value="NZ_AP017928.1"/>
</dbReference>
<dbReference type="AlphaFoldDB" id="A0A250KV66"/>
<name>A0A250KV66_9GAMM</name>
<dbReference type="Proteomes" id="UP000266313">
    <property type="component" value="Chromosome"/>
</dbReference>
<dbReference type="KEGG" id="mmai:sS8_3489"/>
<keyword evidence="2" id="KW-1185">Reference proteome</keyword>
<proteinExistence type="predicted"/>
<dbReference type="EMBL" id="AP017928">
    <property type="protein sequence ID" value="BBA35426.1"/>
    <property type="molecule type" value="Genomic_DNA"/>
</dbReference>
<evidence type="ECO:0000313" key="2">
    <source>
        <dbReference type="Proteomes" id="UP000266313"/>
    </source>
</evidence>
<dbReference type="InterPro" id="IPR055654">
    <property type="entry name" value="DUF7230"/>
</dbReference>
<reference evidence="1 2" key="1">
    <citation type="submission" date="2016-12" db="EMBL/GenBank/DDBJ databases">
        <title>Genome sequencing of Methylocaldum marinum.</title>
        <authorList>
            <person name="Takeuchi M."/>
            <person name="Kamagata Y."/>
            <person name="Hiraoka S."/>
            <person name="Oshima K."/>
            <person name="Hattori M."/>
            <person name="Iwasaki W."/>
        </authorList>
    </citation>
    <scope>NUCLEOTIDE SEQUENCE [LARGE SCALE GENOMIC DNA]</scope>
    <source>
        <strain evidence="1 2">S8</strain>
    </source>
</reference>
<organism evidence="1 2">
    <name type="scientific">Methylocaldum marinum</name>
    <dbReference type="NCBI Taxonomy" id="1432792"/>
    <lineage>
        <taxon>Bacteria</taxon>
        <taxon>Pseudomonadati</taxon>
        <taxon>Pseudomonadota</taxon>
        <taxon>Gammaproteobacteria</taxon>
        <taxon>Methylococcales</taxon>
        <taxon>Methylococcaceae</taxon>
        <taxon>Methylocaldum</taxon>
    </lineage>
</organism>
<sequence>MSKKTKRPRIPQTNPVAKFAGKFNRAATFRDGRTYTRKLKHKGQEPFPIRAA</sequence>
<gene>
    <name evidence="1" type="ORF">sS8_3489</name>
</gene>
<protein>
    <submittedName>
        <fullName evidence="1">Uncharacterized protein</fullName>
    </submittedName>
</protein>
<evidence type="ECO:0000313" key="1">
    <source>
        <dbReference type="EMBL" id="BBA35426.1"/>
    </source>
</evidence>